<feature type="binding site" evidence="12">
    <location>
        <begin position="211"/>
        <end position="213"/>
    </location>
    <ligand>
        <name>substrate</name>
    </ligand>
</feature>
<comment type="catalytic activity">
    <reaction evidence="10 12">
        <text>beta-D-fructose 6-phosphate + ATP = beta-D-fructose 1,6-bisphosphate + ADP + H(+)</text>
        <dbReference type="Rhea" id="RHEA:16109"/>
        <dbReference type="ChEBI" id="CHEBI:15378"/>
        <dbReference type="ChEBI" id="CHEBI:30616"/>
        <dbReference type="ChEBI" id="CHEBI:32966"/>
        <dbReference type="ChEBI" id="CHEBI:57634"/>
        <dbReference type="ChEBI" id="CHEBI:456216"/>
        <dbReference type="EC" id="2.7.1.11"/>
    </reaction>
</comment>
<feature type="domain" description="Phosphofructokinase" evidence="13">
    <location>
        <begin position="82"/>
        <end position="389"/>
    </location>
</feature>
<sequence>MSENREKYDFTIPTLGLGKVKSPILLSKVFGDTIANYVSDDEKILYHIQVDEDSPGCAYEDYGTIQKAGPREKIYFNPDHVRAGIITCGGLCPGLNDVIRSAVRTLWYRYGVRRITGIKFGYNGLLGAVEDSLMDLNPDVVDDIHRIGGSILGSSRGGGDRTDEIVDAIERLNLNMLFTIGGDGTQKGALAIAEEIERRKLKIAVVGIPKTIDNDLSFIERSFGFETAVVRATESVFAAHQEAHSAINGVGLVKLMGRDSGFIAAHTAMASHDVNFVLIPEVPFDLEGADGLFEQLKKRLERRNHAVIVVAEGAGQEHLAADARTDASGNKVLGDIGLYLKRRIVEHFDSIGYPVNLKYIDPSYIIRSSVAIPTDSLYCSRLGTNAVHAAMAGKTKTLISLLNNHYVHVPIELATRTRNYVDPEGSLWRDVIDSTSMPIQMTNPKK</sequence>
<dbReference type="KEGG" id="slr:L21SP2_0225"/>
<keyword evidence="4 12" id="KW-0479">Metal-binding</keyword>
<feature type="binding site" evidence="12">
    <location>
        <begin position="256"/>
        <end position="258"/>
    </location>
    <ligand>
        <name>substrate</name>
    </ligand>
</feature>
<comment type="function">
    <text evidence="12">Catalyzes the phosphorylation of D-fructose 6-phosphate to fructose 1,6-bisphosphate by ATP, the first committing step of glycolysis.</text>
</comment>
<dbReference type="STRING" id="1307761.L21SP2_0225"/>
<feature type="site" description="Important for substrate specificity; cannot use PPi as phosphoryl donor" evidence="12">
    <location>
        <position position="184"/>
    </location>
</feature>
<comment type="catalytic activity">
    <reaction evidence="11">
        <text>beta-D-fructose 6-phosphate + diphosphate = beta-D-fructose 1,6-bisphosphate + phosphate + H(+)</text>
        <dbReference type="Rhea" id="RHEA:13613"/>
        <dbReference type="ChEBI" id="CHEBI:15378"/>
        <dbReference type="ChEBI" id="CHEBI:32966"/>
        <dbReference type="ChEBI" id="CHEBI:33019"/>
        <dbReference type="ChEBI" id="CHEBI:43474"/>
        <dbReference type="ChEBI" id="CHEBI:57634"/>
        <dbReference type="EC" id="2.7.1.90"/>
    </reaction>
</comment>
<gene>
    <name evidence="12" type="primary">pfkA</name>
    <name evidence="14" type="ORF">L21SP2_0225</name>
</gene>
<dbReference type="InterPro" id="IPR050929">
    <property type="entry name" value="PFKA"/>
</dbReference>
<feature type="active site" description="Proton acceptor" evidence="12">
    <location>
        <position position="213"/>
    </location>
</feature>
<dbReference type="OrthoDB" id="9802503at2"/>
<evidence type="ECO:0000256" key="4">
    <source>
        <dbReference type="ARBA" id="ARBA00022723"/>
    </source>
</evidence>
<dbReference type="Gene3D" id="3.40.50.450">
    <property type="match status" value="1"/>
</dbReference>
<evidence type="ECO:0000256" key="10">
    <source>
        <dbReference type="ARBA" id="ARBA00048070"/>
    </source>
</evidence>
<evidence type="ECO:0000256" key="6">
    <source>
        <dbReference type="ARBA" id="ARBA00022777"/>
    </source>
</evidence>
<feature type="binding site" evidence="12">
    <location>
        <begin position="156"/>
        <end position="157"/>
    </location>
    <ligand>
        <name>ATP</name>
        <dbReference type="ChEBI" id="CHEBI:30616"/>
    </ligand>
</feature>
<feature type="binding site" evidence="12">
    <location>
        <begin position="364"/>
        <end position="367"/>
    </location>
    <ligand>
        <name>substrate</name>
    </ligand>
</feature>
<feature type="binding site" evidence="12">
    <location>
        <begin position="182"/>
        <end position="185"/>
    </location>
    <ligand>
        <name>ATP</name>
        <dbReference type="ChEBI" id="CHEBI:30616"/>
    </ligand>
</feature>
<organism evidence="14 15">
    <name type="scientific">Salinispira pacifica</name>
    <dbReference type="NCBI Taxonomy" id="1307761"/>
    <lineage>
        <taxon>Bacteria</taxon>
        <taxon>Pseudomonadati</taxon>
        <taxon>Spirochaetota</taxon>
        <taxon>Spirochaetia</taxon>
        <taxon>Spirochaetales</taxon>
        <taxon>Spirochaetaceae</taxon>
        <taxon>Salinispira</taxon>
    </lineage>
</organism>
<evidence type="ECO:0000256" key="9">
    <source>
        <dbReference type="ARBA" id="ARBA00023152"/>
    </source>
</evidence>
<evidence type="ECO:0000256" key="3">
    <source>
        <dbReference type="ARBA" id="ARBA00022679"/>
    </source>
</evidence>
<evidence type="ECO:0000256" key="1">
    <source>
        <dbReference type="ARBA" id="ARBA00001946"/>
    </source>
</evidence>
<dbReference type="AlphaFoldDB" id="V5WD02"/>
<keyword evidence="6 12" id="KW-0418">Kinase</keyword>
<evidence type="ECO:0000313" key="14">
    <source>
        <dbReference type="EMBL" id="AHC13667.1"/>
    </source>
</evidence>
<keyword evidence="8 12" id="KW-0460">Magnesium</keyword>
<comment type="pathway">
    <text evidence="12">Carbohydrate degradation; glycolysis; D-glyceraldehyde 3-phosphate and glycerone phosphate from D-glucose: step 3/4.</text>
</comment>
<dbReference type="FunFam" id="3.40.50.450:FF:000002">
    <property type="entry name" value="ATP-dependent 6-phosphofructokinase"/>
    <property type="match status" value="1"/>
</dbReference>
<evidence type="ECO:0000256" key="8">
    <source>
        <dbReference type="ARBA" id="ARBA00022842"/>
    </source>
</evidence>
<comment type="subunit">
    <text evidence="12">Homodimer.</text>
</comment>
<protein>
    <recommendedName>
        <fullName evidence="12">ATP-dependent 6-phosphofructokinase</fullName>
        <shortName evidence="12">ATP-PFK</shortName>
        <shortName evidence="12">Phosphofructokinase</shortName>
        <ecNumber evidence="12">2.7.1.11</ecNumber>
    </recommendedName>
    <alternativeName>
        <fullName evidence="12">Phosphohexokinase</fullName>
    </alternativeName>
</protein>
<dbReference type="Proteomes" id="UP000018680">
    <property type="component" value="Chromosome"/>
</dbReference>
<dbReference type="GO" id="GO:0005737">
    <property type="term" value="C:cytoplasm"/>
    <property type="evidence" value="ECO:0007669"/>
    <property type="project" value="UniProtKB-SubCell"/>
</dbReference>
<dbReference type="SUPFAM" id="SSF53784">
    <property type="entry name" value="Phosphofructokinase"/>
    <property type="match status" value="1"/>
</dbReference>
<comment type="cofactor">
    <cofactor evidence="1 12">
        <name>Mg(2+)</name>
        <dbReference type="ChEBI" id="CHEBI:18420"/>
    </cofactor>
</comment>
<evidence type="ECO:0000313" key="15">
    <source>
        <dbReference type="Proteomes" id="UP000018680"/>
    </source>
</evidence>
<dbReference type="InterPro" id="IPR035966">
    <property type="entry name" value="PKF_sf"/>
</dbReference>
<dbReference type="PATRIC" id="fig|1307761.3.peg.226"/>
<feature type="binding site" evidence="12">
    <location>
        <position position="90"/>
    </location>
    <ligand>
        <name>ATP</name>
        <dbReference type="ChEBI" id="CHEBI:30616"/>
    </ligand>
</feature>
<dbReference type="GO" id="GO:0047334">
    <property type="term" value="F:diphosphate-fructose-6-phosphate 1-phosphotransferase activity"/>
    <property type="evidence" value="ECO:0007669"/>
    <property type="project" value="UniProtKB-EC"/>
</dbReference>
<name>V5WD02_9SPIO</name>
<evidence type="ECO:0000256" key="11">
    <source>
        <dbReference type="ARBA" id="ARBA00048072"/>
    </source>
</evidence>
<dbReference type="EMBL" id="CP006939">
    <property type="protein sequence ID" value="AHC13667.1"/>
    <property type="molecule type" value="Genomic_DNA"/>
</dbReference>
<dbReference type="GO" id="GO:0046872">
    <property type="term" value="F:metal ion binding"/>
    <property type="evidence" value="ECO:0007669"/>
    <property type="project" value="UniProtKB-KW"/>
</dbReference>
<evidence type="ECO:0000256" key="2">
    <source>
        <dbReference type="ARBA" id="ARBA00003138"/>
    </source>
</evidence>
<evidence type="ECO:0000256" key="7">
    <source>
        <dbReference type="ARBA" id="ARBA00022840"/>
    </source>
</evidence>
<keyword evidence="3 12" id="KW-0808">Transferase</keyword>
<keyword evidence="5 12" id="KW-0547">Nucleotide-binding</keyword>
<dbReference type="InterPro" id="IPR022953">
    <property type="entry name" value="ATP_PFK"/>
</dbReference>
<dbReference type="GO" id="GO:0003872">
    <property type="term" value="F:6-phosphofructokinase activity"/>
    <property type="evidence" value="ECO:0007669"/>
    <property type="project" value="UniProtKB-UniRule"/>
</dbReference>
<accession>V5WD02</accession>
<dbReference type="InterPro" id="IPR012004">
    <property type="entry name" value="PyroP-dep_PFK_TP0108"/>
</dbReference>
<comment type="function">
    <text evidence="2">Catalyzes the phosphorylation of D-fructose 6-phosphate, the first committing step of glycolysis. Uses inorganic phosphate (PPi) as phosphoryl donor instead of ATP like common ATP-dependent phosphofructokinases (ATP-PFKs), which renders the reaction reversible, and can thus function both in glycolysis and gluconeogenesis. Consistently, PPi-PFK can replace the enzymes of both the forward (ATP-PFK) and reverse (fructose-bisphosphatase (FBPase)) reactions.</text>
</comment>
<dbReference type="GO" id="GO:0006002">
    <property type="term" value="P:fructose 6-phosphate metabolic process"/>
    <property type="evidence" value="ECO:0007669"/>
    <property type="project" value="InterPro"/>
</dbReference>
<comment type="similarity">
    <text evidence="12">Belongs to the phosphofructokinase type A (PFKA) family. PPi-dependent PFK group II subfamily. Atypical ATP-dependent clade 'X' sub-subfamily.</text>
</comment>
<dbReference type="RefSeq" id="WP_024266600.1">
    <property type="nucleotide sequence ID" value="NC_023035.1"/>
</dbReference>
<evidence type="ECO:0000256" key="12">
    <source>
        <dbReference type="HAMAP-Rule" id="MF_01981"/>
    </source>
</evidence>
<keyword evidence="12" id="KW-0963">Cytoplasm</keyword>
<keyword evidence="15" id="KW-1185">Reference proteome</keyword>
<reference evidence="14 15" key="1">
    <citation type="journal article" date="2015" name="Stand. Genomic Sci.">
        <title>Complete genome sequence and description of Salinispira pacifica gen. nov., sp. nov., a novel spirochaete isolated form a hypersaline microbial mat.</title>
        <authorList>
            <person name="Ben Hania W."/>
            <person name="Joseph M."/>
            <person name="Schumann P."/>
            <person name="Bunk B."/>
            <person name="Fiebig A."/>
            <person name="Sproer C."/>
            <person name="Klenk H.P."/>
            <person name="Fardeau M.L."/>
            <person name="Spring S."/>
        </authorList>
    </citation>
    <scope>NUCLEOTIDE SEQUENCE [LARGE SCALE GENOMIC DNA]</scope>
    <source>
        <strain evidence="14 15">L21-RPul-D2</strain>
    </source>
</reference>
<dbReference type="NCBIfam" id="NF005301">
    <property type="entry name" value="PRK06830.1"/>
    <property type="match status" value="1"/>
</dbReference>
<dbReference type="GO" id="GO:0005524">
    <property type="term" value="F:ATP binding"/>
    <property type="evidence" value="ECO:0007669"/>
    <property type="project" value="UniProtKB-KW"/>
</dbReference>
<keyword evidence="9 12" id="KW-0324">Glycolysis</keyword>
<dbReference type="HAMAP" id="MF_01981">
    <property type="entry name" value="Phosphofructokinase_II_X"/>
    <property type="match status" value="1"/>
</dbReference>
<dbReference type="PANTHER" id="PTHR45770">
    <property type="entry name" value="ATP-DEPENDENT 6-PHOSPHOFRUCTOKINASE 1"/>
    <property type="match status" value="1"/>
</dbReference>
<dbReference type="PIRSF" id="PIRSF000534">
    <property type="entry name" value="PPi_PFK_TP0108"/>
    <property type="match status" value="1"/>
</dbReference>
<feature type="binding site" evidence="12">
    <location>
        <position position="183"/>
    </location>
    <ligand>
        <name>Mg(2+)</name>
        <dbReference type="ChEBI" id="CHEBI:18420"/>
        <note>catalytic</note>
    </ligand>
</feature>
<dbReference type="Pfam" id="PF00365">
    <property type="entry name" value="PFK"/>
    <property type="match status" value="1"/>
</dbReference>
<dbReference type="PRINTS" id="PR00476">
    <property type="entry name" value="PHFRCTKINASE"/>
</dbReference>
<feature type="binding site" evidence="12">
    <location>
        <position position="312"/>
    </location>
    <ligand>
        <name>substrate</name>
    </ligand>
</feature>
<dbReference type="InterPro" id="IPR000023">
    <property type="entry name" value="Phosphofructokinase_dom"/>
</dbReference>
<keyword evidence="7 12" id="KW-0067">ATP-binding</keyword>
<evidence type="ECO:0000256" key="5">
    <source>
        <dbReference type="ARBA" id="ARBA00022741"/>
    </source>
</evidence>
<dbReference type="HOGENOM" id="CLU_020655_7_4_12"/>
<evidence type="ECO:0000259" key="13">
    <source>
        <dbReference type="Pfam" id="PF00365"/>
    </source>
</evidence>
<dbReference type="EC" id="2.7.1.11" evidence="12"/>
<dbReference type="UniPathway" id="UPA00109">
    <property type="reaction ID" value="UER00182"/>
</dbReference>
<comment type="subcellular location">
    <subcellularLocation>
        <location evidence="12">Cytoplasm</location>
    </subcellularLocation>
</comment>
<dbReference type="eggNOG" id="COG0205">
    <property type="taxonomic scope" value="Bacteria"/>
</dbReference>
<proteinExistence type="inferred from homology"/>